<dbReference type="Gene3D" id="3.40.50.300">
    <property type="entry name" value="P-loop containing nucleotide triphosphate hydrolases"/>
    <property type="match status" value="1"/>
</dbReference>
<evidence type="ECO:0000313" key="7">
    <source>
        <dbReference type="Proteomes" id="UP000285655"/>
    </source>
</evidence>
<dbReference type="InterPro" id="IPR015854">
    <property type="entry name" value="ABC_transpr_LolD-like"/>
</dbReference>
<evidence type="ECO:0000256" key="4">
    <source>
        <dbReference type="SAM" id="MobiDB-lite"/>
    </source>
</evidence>
<accession>A0A419DAQ3</accession>
<feature type="compositionally biased region" description="Basic and acidic residues" evidence="4">
    <location>
        <begin position="270"/>
        <end position="281"/>
    </location>
</feature>
<dbReference type="GO" id="GO:0016887">
    <property type="term" value="F:ATP hydrolysis activity"/>
    <property type="evidence" value="ECO:0007669"/>
    <property type="project" value="InterPro"/>
</dbReference>
<dbReference type="FunFam" id="3.40.50.300:FF:000032">
    <property type="entry name" value="Export ABC transporter ATP-binding protein"/>
    <property type="match status" value="1"/>
</dbReference>
<dbReference type="InterPro" id="IPR017871">
    <property type="entry name" value="ABC_transporter-like_CS"/>
</dbReference>
<dbReference type="PANTHER" id="PTHR24220">
    <property type="entry name" value="IMPORT ATP-BINDING PROTEIN"/>
    <property type="match status" value="1"/>
</dbReference>
<evidence type="ECO:0000256" key="2">
    <source>
        <dbReference type="ARBA" id="ARBA00022741"/>
    </source>
</evidence>
<evidence type="ECO:0000259" key="5">
    <source>
        <dbReference type="PROSITE" id="PS50893"/>
    </source>
</evidence>
<dbReference type="GO" id="GO:0022857">
    <property type="term" value="F:transmembrane transporter activity"/>
    <property type="evidence" value="ECO:0007669"/>
    <property type="project" value="TreeGrafter"/>
</dbReference>
<feature type="region of interest" description="Disordered" evidence="4">
    <location>
        <begin position="251"/>
        <end position="281"/>
    </location>
</feature>
<organism evidence="6 7">
    <name type="scientific">candidate division WS5 bacterium</name>
    <dbReference type="NCBI Taxonomy" id="2093353"/>
    <lineage>
        <taxon>Bacteria</taxon>
        <taxon>candidate division WS5</taxon>
    </lineage>
</organism>
<comment type="caution">
    <text evidence="6">The sequence shown here is derived from an EMBL/GenBank/DDBJ whole genome shotgun (WGS) entry which is preliminary data.</text>
</comment>
<dbReference type="PROSITE" id="PS00211">
    <property type="entry name" value="ABC_TRANSPORTER_1"/>
    <property type="match status" value="1"/>
</dbReference>
<dbReference type="CDD" id="cd03255">
    <property type="entry name" value="ABC_MJ0796_LolCDE_FtsE"/>
    <property type="match status" value="1"/>
</dbReference>
<keyword evidence="1" id="KW-0813">Transport</keyword>
<evidence type="ECO:0000256" key="1">
    <source>
        <dbReference type="ARBA" id="ARBA00022448"/>
    </source>
</evidence>
<dbReference type="AlphaFoldDB" id="A0A419DAQ3"/>
<keyword evidence="2" id="KW-0547">Nucleotide-binding</keyword>
<dbReference type="PROSITE" id="PS50893">
    <property type="entry name" value="ABC_TRANSPORTER_2"/>
    <property type="match status" value="1"/>
</dbReference>
<evidence type="ECO:0000256" key="3">
    <source>
        <dbReference type="ARBA" id="ARBA00022840"/>
    </source>
</evidence>
<dbReference type="SMART" id="SM00382">
    <property type="entry name" value="AAA"/>
    <property type="match status" value="1"/>
</dbReference>
<evidence type="ECO:0000313" key="6">
    <source>
        <dbReference type="EMBL" id="RJO60206.1"/>
    </source>
</evidence>
<dbReference type="GO" id="GO:0005524">
    <property type="term" value="F:ATP binding"/>
    <property type="evidence" value="ECO:0007669"/>
    <property type="project" value="UniProtKB-KW"/>
</dbReference>
<dbReference type="InterPro" id="IPR017911">
    <property type="entry name" value="MacB-like_ATP-bd"/>
</dbReference>
<feature type="domain" description="ABC transporter" evidence="5">
    <location>
        <begin position="7"/>
        <end position="247"/>
    </location>
</feature>
<dbReference type="Proteomes" id="UP000285655">
    <property type="component" value="Unassembled WGS sequence"/>
</dbReference>
<protein>
    <submittedName>
        <fullName evidence="6">ABC transporter ATP-binding protein</fullName>
    </submittedName>
</protein>
<dbReference type="InterPro" id="IPR003593">
    <property type="entry name" value="AAA+_ATPase"/>
</dbReference>
<dbReference type="Pfam" id="PF00005">
    <property type="entry name" value="ABC_tran"/>
    <property type="match status" value="1"/>
</dbReference>
<dbReference type="SUPFAM" id="SSF52540">
    <property type="entry name" value="P-loop containing nucleoside triphosphate hydrolases"/>
    <property type="match status" value="1"/>
</dbReference>
<gene>
    <name evidence="6" type="ORF">C4544_05520</name>
</gene>
<reference evidence="6 7" key="1">
    <citation type="journal article" date="2017" name="ISME J.">
        <title>Energy and carbon metabolisms in a deep terrestrial subsurface fluid microbial community.</title>
        <authorList>
            <person name="Momper L."/>
            <person name="Jungbluth S.P."/>
            <person name="Lee M.D."/>
            <person name="Amend J.P."/>
        </authorList>
    </citation>
    <scope>NUCLEOTIDE SEQUENCE [LARGE SCALE GENOMIC DNA]</scope>
    <source>
        <strain evidence="6">SURF_29</strain>
    </source>
</reference>
<keyword evidence="3 6" id="KW-0067">ATP-binding</keyword>
<dbReference type="InterPro" id="IPR027417">
    <property type="entry name" value="P-loop_NTPase"/>
</dbReference>
<proteinExistence type="predicted"/>
<dbReference type="GO" id="GO:0098796">
    <property type="term" value="C:membrane protein complex"/>
    <property type="evidence" value="ECO:0007669"/>
    <property type="project" value="UniProtKB-ARBA"/>
</dbReference>
<dbReference type="EMBL" id="QZJW01000050">
    <property type="protein sequence ID" value="RJO60206.1"/>
    <property type="molecule type" value="Genomic_DNA"/>
</dbReference>
<dbReference type="GO" id="GO:0005886">
    <property type="term" value="C:plasma membrane"/>
    <property type="evidence" value="ECO:0007669"/>
    <property type="project" value="TreeGrafter"/>
</dbReference>
<sequence length="281" mass="31130">MAKTPVIKAINLSKTFTLGKNNEVVALHSVNFEIYSGELICFFGPSGCGKSTLLSMLAGLQPPTSGEVVVRGKNLASLKKKEISAYRRQKIGMVFQQFNLILSMNVLENIALPMAFGGISKRRRLQRAEHLLEVVDLDDKKKSVPADLSGGQQQRIAIARSLINNPWIIMADEPTGNLDSKSADEVIKLLISLSRKSKRTVILITHNPDYLQYADRIFRMKDGRIDKIEVNAKTTKVELLNSVAKLDKIKDKDDDISVPTEPEGVGVNGDKSKEQDKNEVN</sequence>
<name>A0A419DAQ3_9BACT</name>
<dbReference type="InterPro" id="IPR003439">
    <property type="entry name" value="ABC_transporter-like_ATP-bd"/>
</dbReference>